<comment type="caution">
    <text evidence="1">The sequence shown here is derived from an EMBL/GenBank/DDBJ whole genome shotgun (WGS) entry which is preliminary data.</text>
</comment>
<organism evidence="1 2">
    <name type="scientific">Sporanaerobium hydrogeniformans</name>
    <dbReference type="NCBI Taxonomy" id="3072179"/>
    <lineage>
        <taxon>Bacteria</taxon>
        <taxon>Bacillati</taxon>
        <taxon>Bacillota</taxon>
        <taxon>Clostridia</taxon>
        <taxon>Lachnospirales</taxon>
        <taxon>Lachnospiraceae</taxon>
        <taxon>Sporanaerobium</taxon>
    </lineage>
</organism>
<reference evidence="1" key="1">
    <citation type="submission" date="2017-10" db="EMBL/GenBank/DDBJ databases">
        <title>Genome sequence of cellulolytic Lachnospiraceae bacterium XHS1971 isolated from hotspring sediment.</title>
        <authorList>
            <person name="Vasudevan G."/>
            <person name="Joshi A.J."/>
            <person name="Hivarkar S."/>
            <person name="Lanjekar V.B."/>
            <person name="Dhakephalkar P.K."/>
            <person name="Dagar S."/>
        </authorList>
    </citation>
    <scope>NUCLEOTIDE SEQUENCE</scope>
    <source>
        <strain evidence="1">XHS1971</strain>
    </source>
</reference>
<evidence type="ECO:0000313" key="1">
    <source>
        <dbReference type="EMBL" id="PHV69673.1"/>
    </source>
</evidence>
<gene>
    <name evidence="1" type="ORF">CS063_14340</name>
</gene>
<evidence type="ECO:0000313" key="2">
    <source>
        <dbReference type="Proteomes" id="UP000224460"/>
    </source>
</evidence>
<dbReference type="Proteomes" id="UP000224460">
    <property type="component" value="Unassembled WGS sequence"/>
</dbReference>
<accession>A0AC61DAD4</accession>
<dbReference type="EMBL" id="PEDL01000020">
    <property type="protein sequence ID" value="PHV69673.1"/>
    <property type="molecule type" value="Genomic_DNA"/>
</dbReference>
<name>A0AC61DAD4_9FIRM</name>
<sequence length="721" mass="80176">MNRHLYRVLAGVMIGVSAVSMTACRGSKSESNVGGISAPNNQEVVMGKYVEKAIELPKDMVSMVKCINNADGAMTVYGYNKSNKFSVYTSQNGETWTESKTAWADKVGNQLIQDIIEDQDGTVYLSFVGGNDGQGETRIKKAKADGTVEDIKIQDNLEIILQMEALPNGDIVVATYESVTRYSGVDGKRLVEYGGQYGFTVIGDKIAVLDGTGSSVVFCNLETGKEEEVLAYQGLDMGNKIISDEEGNVYLVNHSGINKWVKESETWETIVEASNNAFGDPVLMITAASIDQEGFNITFQDMSGKAQVFKYTYDPNMPNRATTELTLYMLEDDELVRKAIVEYQRQNPEVAINIQLGLGNDETGVVKEDAIRTLNTELLAGKGPDIILLDGLPIESYIEKGVLLDMNDIIAPMLDSKELLTNVVKPYYEEDKIYGVPTRFTVPLMWGDEALLKEASSVEELAQWAEANPDKEVLYSTSPQRLIEEFYGVSAMNWLDENGQIKPEEFKTFLEAINTLADQEAKSNLTPMEESDMNYYAREYMAYGDTMLATQDMQGFSWLNNYYSAITQRTNGDYKPLQVNRQGVFRGKGVIGINKNSKNLEVAKEIVKIALGEEVQKTELFENGFVVNTKAFENQKNEGIKGTVIAGQTTPEERPIKYLQAGKEEYEKMAQVLQSVTQPAYEDEILLEMIIEETKGYFDGTKTAEEATQAVAQRTKAYLSE</sequence>
<proteinExistence type="predicted"/>
<keyword evidence="2" id="KW-1185">Reference proteome</keyword>
<protein>
    <submittedName>
        <fullName evidence="1">Uncharacterized protein</fullName>
    </submittedName>
</protein>